<dbReference type="Proteomes" id="UP000177171">
    <property type="component" value="Unassembled WGS sequence"/>
</dbReference>
<dbReference type="AlphaFoldDB" id="A0A1G2LV96"/>
<protein>
    <recommendedName>
        <fullName evidence="3">Adenylate kinase</fullName>
    </recommendedName>
</protein>
<comment type="caution">
    <text evidence="1">The sequence shown here is derived from an EMBL/GenBank/DDBJ whole genome shotgun (WGS) entry which is preliminary data.</text>
</comment>
<gene>
    <name evidence="1" type="ORF">A3G49_03215</name>
</gene>
<evidence type="ECO:0000313" key="2">
    <source>
        <dbReference type="Proteomes" id="UP000177171"/>
    </source>
</evidence>
<organism evidence="1 2">
    <name type="scientific">Candidatus Sungbacteria bacterium RIFCSPLOWO2_12_FULL_41_11</name>
    <dbReference type="NCBI Taxonomy" id="1802286"/>
    <lineage>
        <taxon>Bacteria</taxon>
        <taxon>Candidatus Sungiibacteriota</taxon>
    </lineage>
</organism>
<proteinExistence type="predicted"/>
<sequence length="191" mass="22182">MERKYITKSFDLLKSNVPLTFTNGTDVYKELGETYIKHKVGFFILAPSGAGKTHFIKNQKESHWIDGDEIWMAAKAHPDGQWWLEDISVIDEIDQRSDVITVEAKKLGFWIMGASNYWLKPDAVVIPDWESHKNFISKRENNAYDGGATSEDLERVEKSRNWMSRWKKEGVQIFQSIEDAVNYLVEKHNKL</sequence>
<evidence type="ECO:0008006" key="3">
    <source>
        <dbReference type="Google" id="ProtNLM"/>
    </source>
</evidence>
<dbReference type="EMBL" id="MHQY01000003">
    <property type="protein sequence ID" value="OHA14721.1"/>
    <property type="molecule type" value="Genomic_DNA"/>
</dbReference>
<reference evidence="1 2" key="1">
    <citation type="journal article" date="2016" name="Nat. Commun.">
        <title>Thousands of microbial genomes shed light on interconnected biogeochemical processes in an aquifer system.</title>
        <authorList>
            <person name="Anantharaman K."/>
            <person name="Brown C.T."/>
            <person name="Hug L.A."/>
            <person name="Sharon I."/>
            <person name="Castelle C.J."/>
            <person name="Probst A.J."/>
            <person name="Thomas B.C."/>
            <person name="Singh A."/>
            <person name="Wilkins M.J."/>
            <person name="Karaoz U."/>
            <person name="Brodie E.L."/>
            <person name="Williams K.H."/>
            <person name="Hubbard S.S."/>
            <person name="Banfield J.F."/>
        </authorList>
    </citation>
    <scope>NUCLEOTIDE SEQUENCE [LARGE SCALE GENOMIC DNA]</scope>
</reference>
<evidence type="ECO:0000313" key="1">
    <source>
        <dbReference type="EMBL" id="OHA14721.1"/>
    </source>
</evidence>
<name>A0A1G2LV96_9BACT</name>
<accession>A0A1G2LV96</accession>